<proteinExistence type="predicted"/>
<feature type="compositionally biased region" description="Acidic residues" evidence="1">
    <location>
        <begin position="1"/>
        <end position="16"/>
    </location>
</feature>
<keyword evidence="3" id="KW-1185">Reference proteome</keyword>
<feature type="region of interest" description="Disordered" evidence="1">
    <location>
        <begin position="1"/>
        <end position="21"/>
    </location>
</feature>
<evidence type="ECO:0000256" key="1">
    <source>
        <dbReference type="SAM" id="MobiDB-lite"/>
    </source>
</evidence>
<reference evidence="3" key="1">
    <citation type="journal article" date="2019" name="Int. J. Syst. Evol. Microbiol.">
        <title>The Global Catalogue of Microorganisms (GCM) 10K type strain sequencing project: providing services to taxonomists for standard genome sequencing and annotation.</title>
        <authorList>
            <consortium name="The Broad Institute Genomics Platform"/>
            <consortium name="The Broad Institute Genome Sequencing Center for Infectious Disease"/>
            <person name="Wu L."/>
            <person name="Ma J."/>
        </authorList>
    </citation>
    <scope>NUCLEOTIDE SEQUENCE [LARGE SCALE GENOMIC DNA]</scope>
    <source>
        <strain evidence="3">JCM 17939</strain>
    </source>
</reference>
<comment type="caution">
    <text evidence="2">The sequence shown here is derived from an EMBL/GenBank/DDBJ whole genome shotgun (WGS) entry which is preliminary data.</text>
</comment>
<dbReference type="Proteomes" id="UP001501442">
    <property type="component" value="Unassembled WGS sequence"/>
</dbReference>
<gene>
    <name evidence="2" type="ORF">GCM10023196_089510</name>
</gene>
<organism evidence="2 3">
    <name type="scientific">Actinoallomurus vinaceus</name>
    <dbReference type="NCBI Taxonomy" id="1080074"/>
    <lineage>
        <taxon>Bacteria</taxon>
        <taxon>Bacillati</taxon>
        <taxon>Actinomycetota</taxon>
        <taxon>Actinomycetes</taxon>
        <taxon>Streptosporangiales</taxon>
        <taxon>Thermomonosporaceae</taxon>
        <taxon>Actinoallomurus</taxon>
    </lineage>
</organism>
<evidence type="ECO:0000313" key="3">
    <source>
        <dbReference type="Proteomes" id="UP001501442"/>
    </source>
</evidence>
<protein>
    <submittedName>
        <fullName evidence="2">Uncharacterized protein</fullName>
    </submittedName>
</protein>
<name>A0ABP8UPP6_9ACTN</name>
<dbReference type="EMBL" id="BAABHK010000019">
    <property type="protein sequence ID" value="GAA4637094.1"/>
    <property type="molecule type" value="Genomic_DNA"/>
</dbReference>
<evidence type="ECO:0000313" key="2">
    <source>
        <dbReference type="EMBL" id="GAA4637094.1"/>
    </source>
</evidence>
<accession>A0ABP8UPP6</accession>
<sequence length="62" mass="6398">MVTSEGEEAGAADAEGETPRPVTVMAAAAAPANRSFFIGNSYLLASTAWLRAQLVDMRAQAG</sequence>